<evidence type="ECO:0000313" key="5">
    <source>
        <dbReference type="Proteomes" id="UP000250079"/>
    </source>
</evidence>
<reference evidence="4 5" key="1">
    <citation type="submission" date="2016-12" db="EMBL/GenBank/DDBJ databases">
        <authorList>
            <person name="Song W.-J."/>
            <person name="Kurnit D.M."/>
        </authorList>
    </citation>
    <scope>NUCLEOTIDE SEQUENCE [LARGE SCALE GENOMIC DNA]</scope>
    <source>
        <strain evidence="4 5">IMCC3135</strain>
    </source>
</reference>
<gene>
    <name evidence="4" type="primary">rplU_2</name>
    <name evidence="4" type="ORF">IMCC3135_04225</name>
</gene>
<evidence type="ECO:0000256" key="1">
    <source>
        <dbReference type="SAM" id="Coils"/>
    </source>
</evidence>
<feature type="coiled-coil region" evidence="1">
    <location>
        <begin position="207"/>
        <end position="272"/>
    </location>
</feature>
<keyword evidence="4" id="KW-0689">Ribosomal protein</keyword>
<keyword evidence="1" id="KW-0175">Coiled coil</keyword>
<evidence type="ECO:0000313" key="4">
    <source>
        <dbReference type="EMBL" id="ASJ70958.1"/>
    </source>
</evidence>
<dbReference type="OrthoDB" id="6115526at2"/>
<organism evidence="4 5">
    <name type="scientific">Granulosicoccus antarcticus IMCC3135</name>
    <dbReference type="NCBI Taxonomy" id="1192854"/>
    <lineage>
        <taxon>Bacteria</taxon>
        <taxon>Pseudomonadati</taxon>
        <taxon>Pseudomonadota</taxon>
        <taxon>Gammaproteobacteria</taxon>
        <taxon>Chromatiales</taxon>
        <taxon>Granulosicoccaceae</taxon>
        <taxon>Granulosicoccus</taxon>
    </lineage>
</organism>
<name>A0A2Z2NME8_9GAMM</name>
<dbReference type="AlphaFoldDB" id="A0A2Z2NME8"/>
<dbReference type="GO" id="GO:0005840">
    <property type="term" value="C:ribosome"/>
    <property type="evidence" value="ECO:0007669"/>
    <property type="project" value="UniProtKB-KW"/>
</dbReference>
<dbReference type="KEGG" id="gai:IMCC3135_04225"/>
<dbReference type="Proteomes" id="UP000250079">
    <property type="component" value="Chromosome"/>
</dbReference>
<keyword evidence="3" id="KW-0472">Membrane</keyword>
<dbReference type="RefSeq" id="WP_088916448.1">
    <property type="nucleotide sequence ID" value="NZ_CP018632.1"/>
</dbReference>
<evidence type="ECO:0000256" key="2">
    <source>
        <dbReference type="SAM" id="MobiDB-lite"/>
    </source>
</evidence>
<keyword evidence="3" id="KW-1133">Transmembrane helix</keyword>
<sequence length="373" mass="42115">MELWHLFVLIALLLAVFLVGTQITFMFRSRRARKSREKLRDQAVDRALASRLFVGGRVIGNADMEPSTSISEPCEMQMDDDGAEPEATVTPPTQRASSPSDYSQDEAMVLRSRLQEQDETISQLQQVLDELTTTTATRESVNFLQKQLLTARTTVQQQEAELKQLRREMEQRRPLAATMAVQPADEQASRLLMEELDQANQLNLVMQEQLSEQLRRAEIKAEEAQQNAVESNRLRGELESLRADRSMAKARMAELQVRVDEQQIALDVLISQRAVIDALSVASQPDENERSFVRPAYESVDEHDDLKIIKGIGPVMEQRLHELGLTTFRQLAECSEQDIEAIATAIGTFAGHIKRDDWVGKARELAAFSKDPV</sequence>
<dbReference type="EMBL" id="CP018632">
    <property type="protein sequence ID" value="ASJ70958.1"/>
    <property type="molecule type" value="Genomic_DNA"/>
</dbReference>
<keyword evidence="3" id="KW-0812">Transmembrane</keyword>
<accession>A0A2Z2NME8</accession>
<proteinExistence type="predicted"/>
<evidence type="ECO:0000256" key="3">
    <source>
        <dbReference type="SAM" id="Phobius"/>
    </source>
</evidence>
<dbReference type="Gene3D" id="1.10.150.20">
    <property type="entry name" value="5' to 3' exonuclease, C-terminal subdomain"/>
    <property type="match status" value="1"/>
</dbReference>
<keyword evidence="4" id="KW-0687">Ribonucleoprotein</keyword>
<feature type="compositionally biased region" description="Polar residues" evidence="2">
    <location>
        <begin position="90"/>
        <end position="102"/>
    </location>
</feature>
<feature type="coiled-coil region" evidence="1">
    <location>
        <begin position="114"/>
        <end position="172"/>
    </location>
</feature>
<feature type="transmembrane region" description="Helical" evidence="3">
    <location>
        <begin position="6"/>
        <end position="27"/>
    </location>
</feature>
<protein>
    <submittedName>
        <fullName evidence="4">50S ribosomal protein L21</fullName>
    </submittedName>
</protein>
<keyword evidence="5" id="KW-1185">Reference proteome</keyword>
<feature type="region of interest" description="Disordered" evidence="2">
    <location>
        <begin position="63"/>
        <end position="106"/>
    </location>
</feature>